<feature type="signal peptide" evidence="1">
    <location>
        <begin position="1"/>
        <end position="27"/>
    </location>
</feature>
<dbReference type="AlphaFoldDB" id="A0A450SSN5"/>
<organism evidence="2">
    <name type="scientific">Candidatus Kentrum sp. DK</name>
    <dbReference type="NCBI Taxonomy" id="2126562"/>
    <lineage>
        <taxon>Bacteria</taxon>
        <taxon>Pseudomonadati</taxon>
        <taxon>Pseudomonadota</taxon>
        <taxon>Gammaproteobacteria</taxon>
        <taxon>Candidatus Kentrum</taxon>
    </lineage>
</organism>
<evidence type="ECO:0000256" key="1">
    <source>
        <dbReference type="SAM" id="SignalP"/>
    </source>
</evidence>
<evidence type="ECO:0008006" key="3">
    <source>
        <dbReference type="Google" id="ProtNLM"/>
    </source>
</evidence>
<sequence length="120" mass="13428">MLQKTIRMVPMAVPGLFILLFSSALFAESGDAGLQPVPEPPPIPTRVESGEVLEPDITIIQRAQDTVQEYRLNGRLYAIKVIPKNAPPYYLVDTDGDGSLDYREELEGDLLVPQWVLFSW</sequence>
<dbReference type="Gene3D" id="2.20.130.30">
    <property type="entry name" value="Protein of unknown function DUF2782"/>
    <property type="match status" value="1"/>
</dbReference>
<reference evidence="2" key="1">
    <citation type="submission" date="2019-02" db="EMBL/GenBank/DDBJ databases">
        <authorList>
            <person name="Gruber-Vodicka R. H."/>
            <person name="Seah K. B. B."/>
        </authorList>
    </citation>
    <scope>NUCLEOTIDE SEQUENCE</scope>
    <source>
        <strain evidence="2">BECK_DK47</strain>
    </source>
</reference>
<name>A0A450SSN5_9GAMM</name>
<feature type="chain" id="PRO_5019333609" description="DUF2782 domain-containing protein" evidence="1">
    <location>
        <begin position="28"/>
        <end position="120"/>
    </location>
</feature>
<dbReference type="EMBL" id="CAADEX010000062">
    <property type="protein sequence ID" value="VFJ56941.1"/>
    <property type="molecule type" value="Genomic_DNA"/>
</dbReference>
<dbReference type="InterPro" id="IPR021357">
    <property type="entry name" value="DUF2782"/>
</dbReference>
<gene>
    <name evidence="2" type="ORF">BECKDK2373B_GA0170837_10629</name>
</gene>
<keyword evidence="1" id="KW-0732">Signal</keyword>
<evidence type="ECO:0000313" key="2">
    <source>
        <dbReference type="EMBL" id="VFJ56941.1"/>
    </source>
</evidence>
<protein>
    <recommendedName>
        <fullName evidence="3">DUF2782 domain-containing protein</fullName>
    </recommendedName>
</protein>
<proteinExistence type="predicted"/>
<dbReference type="Pfam" id="PF11191">
    <property type="entry name" value="DUF2782"/>
    <property type="match status" value="1"/>
</dbReference>
<accession>A0A450SSN5</accession>